<evidence type="ECO:0000313" key="2">
    <source>
        <dbReference type="EMBL" id="ANI98750.1"/>
    </source>
</evidence>
<dbReference type="RefSeq" id="WP_068947758.1">
    <property type="nucleotide sequence ID" value="NZ_CP015922.1"/>
</dbReference>
<dbReference type="STRING" id="1743168.A8O14_00720"/>
<dbReference type="KEGG" id="pwu:A8O14_00720"/>
<dbReference type="Pfam" id="PF24785">
    <property type="entry name" value="RXYLT1_C"/>
    <property type="match status" value="1"/>
</dbReference>
<accession>A0A191UCX8</accession>
<dbReference type="InterPro" id="IPR057538">
    <property type="entry name" value="RXYLT1_C"/>
</dbReference>
<dbReference type="Proteomes" id="UP000078463">
    <property type="component" value="Chromosome"/>
</dbReference>
<protein>
    <recommendedName>
        <fullName evidence="1">RXYLT1 C-terminal domain-containing protein</fullName>
    </recommendedName>
</protein>
<evidence type="ECO:0000313" key="3">
    <source>
        <dbReference type="Proteomes" id="UP000078463"/>
    </source>
</evidence>
<keyword evidence="3" id="KW-1185">Reference proteome</keyword>
<feature type="domain" description="RXYLT1 C-terminal" evidence="1">
    <location>
        <begin position="185"/>
        <end position="295"/>
    </location>
</feature>
<evidence type="ECO:0000259" key="1">
    <source>
        <dbReference type="Pfam" id="PF24785"/>
    </source>
</evidence>
<dbReference type="OrthoDB" id="5291101at2"/>
<dbReference type="AlphaFoldDB" id="A0A191UCX8"/>
<organism evidence="2 3">
    <name type="scientific">Polynucleobacter wuianus</name>
    <dbReference type="NCBI Taxonomy" id="1743168"/>
    <lineage>
        <taxon>Bacteria</taxon>
        <taxon>Pseudomonadati</taxon>
        <taxon>Pseudomonadota</taxon>
        <taxon>Betaproteobacteria</taxon>
        <taxon>Burkholderiales</taxon>
        <taxon>Burkholderiaceae</taxon>
        <taxon>Polynucleobacter</taxon>
    </lineage>
</organism>
<gene>
    <name evidence="2" type="ORF">A8O14_00720</name>
</gene>
<dbReference type="EMBL" id="CP015922">
    <property type="protein sequence ID" value="ANI98750.1"/>
    <property type="molecule type" value="Genomic_DNA"/>
</dbReference>
<reference evidence="3" key="1">
    <citation type="submission" date="2016-05" db="EMBL/GenBank/DDBJ databases">
        <title>Polynucleobacter sp. QLW-P1FAT50C-4 genome.</title>
        <authorList>
            <person name="Hahn M.W."/>
        </authorList>
    </citation>
    <scope>NUCLEOTIDE SEQUENCE [LARGE SCALE GENOMIC DNA]</scope>
    <source>
        <strain evidence="3">QLW-P1FAT50C-4</strain>
    </source>
</reference>
<name>A0A191UCX8_9BURK</name>
<sequence length="298" mass="32956">MRNIQIISTPDTLNSALETWFIQNDLFAGAPYSLGLNPALLGDSAIVYLELNQINVDLIRHIKSLGNKVVLYHMGGERLDKDISAYAECDLVIRNYYFPSVINSSEIGKKILWAPNGFRTGVGPRNKTVLKKASQRQCLSAFLGWISNSASYNNERATFAGPAAACGENLYVMPSNGFAGGYNVGLYSAIMEDSIFAPCPSGNNPETIRLYDALEMGCIPISLSHDFLLSRDALAMIGPVPFPLLGAWSELPQFLDQMKLKAINNPSEILGLQQRCIDWWANFKMNMQQKITKHIDAL</sequence>
<proteinExistence type="predicted"/>